<evidence type="ECO:0000313" key="2">
    <source>
        <dbReference type="Proteomes" id="UP000565576"/>
    </source>
</evidence>
<organism evidence="1 2">
    <name type="scientific">Rhizobium lusitanum</name>
    <dbReference type="NCBI Taxonomy" id="293958"/>
    <lineage>
        <taxon>Bacteria</taxon>
        <taxon>Pseudomonadati</taxon>
        <taxon>Pseudomonadota</taxon>
        <taxon>Alphaproteobacteria</taxon>
        <taxon>Hyphomicrobiales</taxon>
        <taxon>Rhizobiaceae</taxon>
        <taxon>Rhizobium/Agrobacterium group</taxon>
        <taxon>Rhizobium</taxon>
    </lineage>
</organism>
<dbReference type="AlphaFoldDB" id="A0A7X0IXT5"/>
<comment type="caution">
    <text evidence="1">The sequence shown here is derived from an EMBL/GenBank/DDBJ whole genome shotgun (WGS) entry which is preliminary data.</text>
</comment>
<proteinExistence type="predicted"/>
<dbReference type="EMBL" id="JACHBG010000016">
    <property type="protein sequence ID" value="MBB6487711.1"/>
    <property type="molecule type" value="Genomic_DNA"/>
</dbReference>
<dbReference type="RefSeq" id="WP_184708866.1">
    <property type="nucleotide sequence ID" value="NZ_JACHBG010000016.1"/>
</dbReference>
<protein>
    <submittedName>
        <fullName evidence="1">Uncharacterized protein</fullName>
    </submittedName>
</protein>
<reference evidence="1 2" key="1">
    <citation type="submission" date="2020-08" db="EMBL/GenBank/DDBJ databases">
        <title>Genomic Encyclopedia of Type Strains, Phase IV (KMG-V): Genome sequencing to study the core and pangenomes of soil and plant-associated prokaryotes.</title>
        <authorList>
            <person name="Whitman W."/>
        </authorList>
    </citation>
    <scope>NUCLEOTIDE SEQUENCE [LARGE SCALE GENOMIC DNA]</scope>
    <source>
        <strain evidence="1 2">SEMIA 4060</strain>
    </source>
</reference>
<dbReference type="Proteomes" id="UP000565576">
    <property type="component" value="Unassembled WGS sequence"/>
</dbReference>
<sequence>MLVQRITATKTDVIHREWSFGLLSPAASHAMGSFVDSAESETIRSSSIIMTRVMIGIADAASQLMAAGWNTQSKT</sequence>
<evidence type="ECO:0000313" key="1">
    <source>
        <dbReference type="EMBL" id="MBB6487711.1"/>
    </source>
</evidence>
<name>A0A7X0IXT5_9HYPH</name>
<accession>A0A7X0IXT5</accession>
<gene>
    <name evidence="1" type="ORF">GGD46_005021</name>
</gene>